<dbReference type="EMBL" id="CM046102">
    <property type="protein sequence ID" value="KAI8440380.1"/>
    <property type="molecule type" value="Genomic_DNA"/>
</dbReference>
<comment type="caution">
    <text evidence="1">The sequence shown here is derived from an EMBL/GenBank/DDBJ whole genome shotgun (WGS) entry which is preliminary data.</text>
</comment>
<evidence type="ECO:0000313" key="2">
    <source>
        <dbReference type="Proteomes" id="UP001064048"/>
    </source>
</evidence>
<dbReference type="Proteomes" id="UP001064048">
    <property type="component" value="Chromosome 2"/>
</dbReference>
<evidence type="ECO:0000313" key="1">
    <source>
        <dbReference type="EMBL" id="KAI8440380.1"/>
    </source>
</evidence>
<keyword evidence="2" id="KW-1185">Reference proteome</keyword>
<reference evidence="1 2" key="1">
    <citation type="journal article" date="2022" name="Genome Biol. Evol.">
        <title>The Spruce Budworm Genome: Reconstructing the Evolutionary History of Antifreeze Proteins.</title>
        <authorList>
            <person name="Beliveau C."/>
            <person name="Gagne P."/>
            <person name="Picq S."/>
            <person name="Vernygora O."/>
            <person name="Keeling C.I."/>
            <person name="Pinkney K."/>
            <person name="Doucet D."/>
            <person name="Wen F."/>
            <person name="Johnston J.S."/>
            <person name="Maaroufi H."/>
            <person name="Boyle B."/>
            <person name="Laroche J."/>
            <person name="Dewar K."/>
            <person name="Juretic N."/>
            <person name="Blackburn G."/>
            <person name="Nisole A."/>
            <person name="Brunet B."/>
            <person name="Brandao M."/>
            <person name="Lumley L."/>
            <person name="Duan J."/>
            <person name="Quan G."/>
            <person name="Lucarotti C.J."/>
            <person name="Roe A.D."/>
            <person name="Sperling F.A.H."/>
            <person name="Levesque R.C."/>
            <person name="Cusson M."/>
        </authorList>
    </citation>
    <scope>NUCLEOTIDE SEQUENCE [LARGE SCALE GENOMIC DNA]</scope>
    <source>
        <strain evidence="1">Glfc:IPQL:Cfum</strain>
    </source>
</reference>
<name>A0ACC0KVP3_CHOFU</name>
<sequence length="215" mass="24271">MVKVNVASLFVFAVQFAHICCTQFASHVSVNTPARSFTHGVGDPLPSRRAYQGSRNLRRPPVRHRQRSGGYPRIQPSIPFTDEEVRGTGINSLPFQYDSNMETSIPVLPLSPYKVDSPDPESLWPEGLFLPPVNPARFRSFGRRTDSTPETVDPYLLEGSEAIAAVSRAQHHGLYYFHDIPHIASLLTNQELRVANHLEPHRIASIRHTWPYNRP</sequence>
<protein>
    <submittedName>
        <fullName evidence="1">Uncharacterized protein</fullName>
    </submittedName>
</protein>
<gene>
    <name evidence="1" type="ORF">MSG28_001708</name>
</gene>
<organism evidence="1 2">
    <name type="scientific">Choristoneura fumiferana</name>
    <name type="common">Spruce budworm moth</name>
    <name type="synonym">Archips fumiferana</name>
    <dbReference type="NCBI Taxonomy" id="7141"/>
    <lineage>
        <taxon>Eukaryota</taxon>
        <taxon>Metazoa</taxon>
        <taxon>Ecdysozoa</taxon>
        <taxon>Arthropoda</taxon>
        <taxon>Hexapoda</taxon>
        <taxon>Insecta</taxon>
        <taxon>Pterygota</taxon>
        <taxon>Neoptera</taxon>
        <taxon>Endopterygota</taxon>
        <taxon>Lepidoptera</taxon>
        <taxon>Glossata</taxon>
        <taxon>Ditrysia</taxon>
        <taxon>Tortricoidea</taxon>
        <taxon>Tortricidae</taxon>
        <taxon>Tortricinae</taxon>
        <taxon>Choristoneura</taxon>
    </lineage>
</organism>
<proteinExistence type="predicted"/>
<accession>A0ACC0KVP3</accession>